<feature type="transmembrane region" description="Helical" evidence="2">
    <location>
        <begin position="241"/>
        <end position="274"/>
    </location>
</feature>
<sequence>MNSEINPQTEFPALPVRRRETLEIFDTALKIYRRYFWVLIGWSALIAALSLVPILNWFSFFAMPLLYGAVSCCVAAAVRGQKVRFSQCWSFTKPRYGALLGVVFLSYLVLFGIFLALYIASILLGLLGYWALSSAPQPVQIVAAIVGGLLALVAFSAAGVVAFGWTNMVPIVACLEDDKRGSAALGRAFELLKGQWRRVFGMSLILGLAILAVFGIIGGIYSLVIGFASLRDALGSDPGNGAIYGLLGTFGAFMGLFILIWNPAQSLVIAVLYLDLRVRREALDLEWTAYASAPSPMSSPGPTISSNSFSASAPAEFDFLRPDAVSISAPAMITDARVQVTPVQPAPQAVENLTSPTSFAAGSAFAPENALAARLVSRDVNEPQKMEGPASFLVDAVPDVSSEPEKPEKEAQRD</sequence>
<dbReference type="RefSeq" id="WP_105483929.1">
    <property type="nucleotide sequence ID" value="NZ_NIGF01000009.1"/>
</dbReference>
<accession>A0A2S8SSI9</accession>
<feature type="transmembrane region" description="Helical" evidence="2">
    <location>
        <begin position="99"/>
        <end position="132"/>
    </location>
</feature>
<protein>
    <recommendedName>
        <fullName evidence="5">Membrane domain of glycerophosphoryl diester phosphodiesterase</fullName>
    </recommendedName>
</protein>
<organism evidence="3 4">
    <name type="scientific">Abditibacterium utsteinense</name>
    <dbReference type="NCBI Taxonomy" id="1960156"/>
    <lineage>
        <taxon>Bacteria</taxon>
        <taxon>Pseudomonadati</taxon>
        <taxon>Abditibacteriota</taxon>
        <taxon>Abditibacteriia</taxon>
        <taxon>Abditibacteriales</taxon>
        <taxon>Abditibacteriaceae</taxon>
        <taxon>Abditibacterium</taxon>
    </lineage>
</organism>
<feature type="region of interest" description="Disordered" evidence="1">
    <location>
        <begin position="382"/>
        <end position="414"/>
    </location>
</feature>
<evidence type="ECO:0000313" key="4">
    <source>
        <dbReference type="Proteomes" id="UP000237684"/>
    </source>
</evidence>
<evidence type="ECO:0000313" key="3">
    <source>
        <dbReference type="EMBL" id="PQV63770.1"/>
    </source>
</evidence>
<evidence type="ECO:0000256" key="1">
    <source>
        <dbReference type="SAM" id="MobiDB-lite"/>
    </source>
</evidence>
<proteinExistence type="predicted"/>
<dbReference type="OrthoDB" id="121140at2"/>
<keyword evidence="2" id="KW-1133">Transmembrane helix</keyword>
<feature type="transmembrane region" description="Helical" evidence="2">
    <location>
        <begin position="138"/>
        <end position="163"/>
    </location>
</feature>
<dbReference type="EMBL" id="NIGF01000009">
    <property type="protein sequence ID" value="PQV63770.1"/>
    <property type="molecule type" value="Genomic_DNA"/>
</dbReference>
<dbReference type="InParanoid" id="A0A2S8SSI9"/>
<name>A0A2S8SSI9_9BACT</name>
<evidence type="ECO:0008006" key="5">
    <source>
        <dbReference type="Google" id="ProtNLM"/>
    </source>
</evidence>
<keyword evidence="2" id="KW-0812">Transmembrane</keyword>
<dbReference type="Proteomes" id="UP000237684">
    <property type="component" value="Unassembled WGS sequence"/>
</dbReference>
<dbReference type="AlphaFoldDB" id="A0A2S8SSI9"/>
<gene>
    <name evidence="3" type="ORF">B1R32_109110</name>
</gene>
<comment type="caution">
    <text evidence="3">The sequence shown here is derived from an EMBL/GenBank/DDBJ whole genome shotgun (WGS) entry which is preliminary data.</text>
</comment>
<evidence type="ECO:0000256" key="2">
    <source>
        <dbReference type="SAM" id="Phobius"/>
    </source>
</evidence>
<keyword evidence="2" id="KW-0472">Membrane</keyword>
<feature type="transmembrane region" description="Helical" evidence="2">
    <location>
        <begin position="199"/>
        <end position="221"/>
    </location>
</feature>
<reference evidence="3 4" key="1">
    <citation type="journal article" date="2018" name="Syst. Appl. Microbiol.">
        <title>Abditibacterium utsteinense sp. nov., the first cultivated member of candidate phylum FBP, isolated from ice-free Antarctic soil samples.</title>
        <authorList>
            <person name="Tahon G."/>
            <person name="Tytgat B."/>
            <person name="Lebbe L."/>
            <person name="Carlier A."/>
            <person name="Willems A."/>
        </authorList>
    </citation>
    <scope>NUCLEOTIDE SEQUENCE [LARGE SCALE GENOMIC DNA]</scope>
    <source>
        <strain evidence="3 4">LMG 29911</strain>
    </source>
</reference>
<feature type="transmembrane region" description="Helical" evidence="2">
    <location>
        <begin position="35"/>
        <end position="55"/>
    </location>
</feature>
<feature type="transmembrane region" description="Helical" evidence="2">
    <location>
        <begin position="61"/>
        <end position="78"/>
    </location>
</feature>
<feature type="compositionally biased region" description="Basic and acidic residues" evidence="1">
    <location>
        <begin position="403"/>
        <end position="414"/>
    </location>
</feature>
<keyword evidence="4" id="KW-1185">Reference proteome</keyword>